<dbReference type="Proteomes" id="UP000339249">
    <property type="component" value="Unassembled WGS sequence"/>
</dbReference>
<dbReference type="Pfam" id="PF03466">
    <property type="entry name" value="LysR_substrate"/>
    <property type="match status" value="1"/>
</dbReference>
<dbReference type="GO" id="GO:0003700">
    <property type="term" value="F:DNA-binding transcription factor activity"/>
    <property type="evidence" value="ECO:0007669"/>
    <property type="project" value="InterPro"/>
</dbReference>
<evidence type="ECO:0000256" key="4">
    <source>
        <dbReference type="ARBA" id="ARBA00023163"/>
    </source>
</evidence>
<dbReference type="InterPro" id="IPR050176">
    <property type="entry name" value="LTTR"/>
</dbReference>
<dbReference type="AlphaFoldDB" id="A0A1V2BJX6"/>
<dbReference type="EMBL" id="CP062916">
    <property type="protein sequence ID" value="QPF08327.1"/>
    <property type="molecule type" value="Genomic_DNA"/>
</dbReference>
<evidence type="ECO:0000313" key="6">
    <source>
        <dbReference type="EMBL" id="QPF08327.1"/>
    </source>
</evidence>
<dbReference type="InterPro" id="IPR000847">
    <property type="entry name" value="LysR_HTH_N"/>
</dbReference>
<feature type="domain" description="HTH lysR-type" evidence="5">
    <location>
        <begin position="2"/>
        <end position="59"/>
    </location>
</feature>
<dbReference type="InterPro" id="IPR005119">
    <property type="entry name" value="LysR_subst-bd"/>
</dbReference>
<evidence type="ECO:0000256" key="1">
    <source>
        <dbReference type="ARBA" id="ARBA00009437"/>
    </source>
</evidence>
<dbReference type="PANTHER" id="PTHR30579:SF0">
    <property type="entry name" value="HTH-TYPE TRANSCRIPTIONAL ACTIVATOR ALLS"/>
    <property type="match status" value="1"/>
</dbReference>
<dbReference type="InterPro" id="IPR036390">
    <property type="entry name" value="WH_DNA-bd_sf"/>
</dbReference>
<protein>
    <submittedName>
        <fullName evidence="7">HTH-type transcriptional activator AllS</fullName>
    </submittedName>
</protein>
<proteinExistence type="inferred from homology"/>
<accession>A0A1V2BJX6</accession>
<keyword evidence="4" id="KW-0804">Transcription</keyword>
<name>A0A1V2BJX6_RAOTE</name>
<reference evidence="7 8" key="1">
    <citation type="submission" date="2019-04" db="EMBL/GenBank/DDBJ databases">
        <authorList>
            <consortium name="Pathogen Informatics"/>
        </authorList>
    </citation>
    <scope>NUCLEOTIDE SEQUENCE [LARGE SCALE GENOMIC DNA]</scope>
    <source>
        <strain evidence="7 8">NCTC9185</strain>
    </source>
</reference>
<keyword evidence="3" id="KW-0238">DNA-binding</keyword>
<dbReference type="SUPFAM" id="SSF46785">
    <property type="entry name" value="Winged helix' DNA-binding domain"/>
    <property type="match status" value="1"/>
</dbReference>
<dbReference type="Gene3D" id="1.10.10.10">
    <property type="entry name" value="Winged helix-like DNA-binding domain superfamily/Winged helix DNA-binding domain"/>
    <property type="match status" value="1"/>
</dbReference>
<evidence type="ECO:0000313" key="9">
    <source>
        <dbReference type="Proteomes" id="UP000594500"/>
    </source>
</evidence>
<dbReference type="NCBIfam" id="NF007501">
    <property type="entry name" value="PRK10094.1"/>
    <property type="match status" value="1"/>
</dbReference>
<dbReference type="GO" id="GO:0003677">
    <property type="term" value="F:DNA binding"/>
    <property type="evidence" value="ECO:0007669"/>
    <property type="project" value="UniProtKB-KW"/>
</dbReference>
<evidence type="ECO:0000256" key="3">
    <source>
        <dbReference type="ARBA" id="ARBA00023125"/>
    </source>
</evidence>
<dbReference type="RefSeq" id="WP_076946989.1">
    <property type="nucleotide sequence ID" value="NZ_CP062916.1"/>
</dbReference>
<comment type="similarity">
    <text evidence="1">Belongs to the LysR transcriptional regulatory family.</text>
</comment>
<organism evidence="7 8">
    <name type="scientific">Raoultella terrigena</name>
    <name type="common">Klebsiella terrigena</name>
    <dbReference type="NCBI Taxonomy" id="577"/>
    <lineage>
        <taxon>Bacteria</taxon>
        <taxon>Pseudomonadati</taxon>
        <taxon>Pseudomonadota</taxon>
        <taxon>Gammaproteobacteria</taxon>
        <taxon>Enterobacterales</taxon>
        <taxon>Enterobacteriaceae</taxon>
        <taxon>Klebsiella/Raoultella group</taxon>
        <taxon>Raoultella</taxon>
    </lineage>
</organism>
<dbReference type="PRINTS" id="PR00039">
    <property type="entry name" value="HTHLYSR"/>
</dbReference>
<dbReference type="SUPFAM" id="SSF53850">
    <property type="entry name" value="Periplasmic binding protein-like II"/>
    <property type="match status" value="1"/>
</dbReference>
<dbReference type="InterPro" id="IPR036388">
    <property type="entry name" value="WH-like_DNA-bd_sf"/>
</dbReference>
<dbReference type="EMBL" id="CABDVU010000001">
    <property type="protein sequence ID" value="VTN13526.1"/>
    <property type="molecule type" value="Genomic_DNA"/>
</dbReference>
<dbReference type="Pfam" id="PF00126">
    <property type="entry name" value="HTH_1"/>
    <property type="match status" value="1"/>
</dbReference>
<evidence type="ECO:0000259" key="5">
    <source>
        <dbReference type="PROSITE" id="PS50931"/>
    </source>
</evidence>
<dbReference type="PANTHER" id="PTHR30579">
    <property type="entry name" value="TRANSCRIPTIONAL REGULATOR"/>
    <property type="match status" value="1"/>
</dbReference>
<sequence>MMDHETIRTFIRVAETRSFSRAAESLFKTPAAISYRIKMLEESLGTPLFLRTTRSVSLTPAGTHLLERCLQWLSWLEAMPDELSQVNDGVERQVNLVINNLLYDNLAVALLLSHLHQRFPFTQFQVSRQVYMGVWDAMLYGDYHLAIGVTGSESLSNSINLLPLGEISWVFVVAPHHPLAAVEGVINDAPLRAFPAINIEDTSRNLTKRVAWLLSGQKEIKVPDMQTKLQCHITGVGVGFLPRNVCQPWLDNGSLIAKEVENRRQPSPLSLAWSKERDGKAVSEIVTQFRHQESCVKGFLNNIDRPPVL</sequence>
<dbReference type="Proteomes" id="UP000594500">
    <property type="component" value="Chromosome"/>
</dbReference>
<gene>
    <name evidence="7" type="primary">allS_5</name>
    <name evidence="6" type="synonym">allS</name>
    <name evidence="6" type="ORF">IMO34_24035</name>
    <name evidence="7" type="ORF">NCTC9185_05561</name>
</gene>
<evidence type="ECO:0000256" key="2">
    <source>
        <dbReference type="ARBA" id="ARBA00023015"/>
    </source>
</evidence>
<dbReference type="PROSITE" id="PS50931">
    <property type="entry name" value="HTH_LYSR"/>
    <property type="match status" value="1"/>
</dbReference>
<evidence type="ECO:0000313" key="8">
    <source>
        <dbReference type="Proteomes" id="UP000339249"/>
    </source>
</evidence>
<reference evidence="6 9" key="2">
    <citation type="submission" date="2020-10" db="EMBL/GenBank/DDBJ databases">
        <title>Resistance determinants and their genetic context in bacteria from a longitudinal study of pigs reared under conventional and antibiotic-free husbandry practices.</title>
        <authorList>
            <person name="Poulin-Laprade D."/>
            <person name="Brouard J.-S."/>
            <person name="Gagnon N."/>
            <person name="Turcotte A."/>
            <person name="Langlois A."/>
            <person name="Matte J.J."/>
            <person name="Carrillo C.D."/>
            <person name="Zaheer R."/>
            <person name="McAllister T."/>
            <person name="Topp E."/>
            <person name="Talbot G."/>
        </authorList>
    </citation>
    <scope>NUCLEOTIDE SEQUENCE [LARGE SCALE GENOMIC DNA]</scope>
    <source>
        <strain evidence="6 9">Res13-Abat-PEB01-P1-04-A</strain>
    </source>
</reference>
<dbReference type="Gene3D" id="3.40.190.290">
    <property type="match status" value="1"/>
</dbReference>
<evidence type="ECO:0000313" key="7">
    <source>
        <dbReference type="EMBL" id="VTN13526.1"/>
    </source>
</evidence>
<dbReference type="FunFam" id="1.10.10.10:FF:000001">
    <property type="entry name" value="LysR family transcriptional regulator"/>
    <property type="match status" value="1"/>
</dbReference>
<keyword evidence="2" id="KW-0805">Transcription regulation</keyword>